<sequence length="227" mass="26326">MTTIDILNNLLHENADILDFTFCVFPKQRLLQNNLKFEEIEDCHFREALKIRDEHHLPFWDSMMLTYFDKSSTSDKILESALRHNSPNKKFISHDLAQLKQESLLMNDSVLAVNSTVLMKNGEYKHILLLDFHIPISESNSNQVIKVIKCLGLNSGFVLESGESYHYVGKEIISYETLVELLIKSLFFSPIIDRTWVAHQLIEKSCSLRIGYKHNVEPKLIYELNGK</sequence>
<gene>
    <name evidence="1" type="ORF">SDC9_54962</name>
</gene>
<dbReference type="AlphaFoldDB" id="A0A644WYU9"/>
<protein>
    <submittedName>
        <fullName evidence="1">Uncharacterized protein</fullName>
    </submittedName>
</protein>
<dbReference type="InterPro" id="IPR056250">
    <property type="entry name" value="AEP-like"/>
</dbReference>
<dbReference type="EMBL" id="VSSQ01001475">
    <property type="protein sequence ID" value="MPM08648.1"/>
    <property type="molecule type" value="Genomic_DNA"/>
</dbReference>
<reference evidence="1" key="1">
    <citation type="submission" date="2019-08" db="EMBL/GenBank/DDBJ databases">
        <authorList>
            <person name="Kucharzyk K."/>
            <person name="Murdoch R.W."/>
            <person name="Higgins S."/>
            <person name="Loffler F."/>
        </authorList>
    </citation>
    <scope>NUCLEOTIDE SEQUENCE</scope>
</reference>
<accession>A0A644WYU9</accession>
<organism evidence="1">
    <name type="scientific">bioreactor metagenome</name>
    <dbReference type="NCBI Taxonomy" id="1076179"/>
    <lineage>
        <taxon>unclassified sequences</taxon>
        <taxon>metagenomes</taxon>
        <taxon>ecological metagenomes</taxon>
    </lineage>
</organism>
<comment type="caution">
    <text evidence="1">The sequence shown here is derived from an EMBL/GenBank/DDBJ whole genome shotgun (WGS) entry which is preliminary data.</text>
</comment>
<dbReference type="Pfam" id="PF24387">
    <property type="entry name" value="AEP-like"/>
    <property type="match status" value="1"/>
</dbReference>
<evidence type="ECO:0000313" key="1">
    <source>
        <dbReference type="EMBL" id="MPM08648.1"/>
    </source>
</evidence>
<proteinExistence type="predicted"/>
<name>A0A644WYU9_9ZZZZ</name>